<feature type="signal peptide" evidence="2">
    <location>
        <begin position="1"/>
        <end position="32"/>
    </location>
</feature>
<feature type="compositionally biased region" description="Basic and acidic residues" evidence="1">
    <location>
        <begin position="90"/>
        <end position="105"/>
    </location>
</feature>
<evidence type="ECO:0000256" key="2">
    <source>
        <dbReference type="SAM" id="SignalP"/>
    </source>
</evidence>
<evidence type="ECO:0008006" key="5">
    <source>
        <dbReference type="Google" id="ProtNLM"/>
    </source>
</evidence>
<protein>
    <recommendedName>
        <fullName evidence="5">DUF4476 domain-containing protein</fullName>
    </recommendedName>
</protein>
<feature type="region of interest" description="Disordered" evidence="1">
    <location>
        <begin position="81"/>
        <end position="127"/>
    </location>
</feature>
<name>A0A1I0JHR2_9BACT</name>
<sequence length="233" mass="26124">MPLTFPPLRNPVKHILRAVLVSSLCASSAVLAQDMNMEMNVHVDEDGMPSSQIRMQVPDADGNMQEMRVKGGGMRMEVKVKGDPGAPPPARREVVQEEVVEEQHSSRRRPRPPAEPVFRDCGTGRDPGCDMARDGQYAMDAETYRGFMTALKSQANEISRQEMAEKMLKRQYLTAAQYGQVLDLFVNEISRLEVATFAARRVVNPQHALGFASKWRNSISSEEYTEMIAEQQP</sequence>
<proteinExistence type="predicted"/>
<gene>
    <name evidence="3" type="ORF">SAMN05443639_107274</name>
</gene>
<dbReference type="AlphaFoldDB" id="A0A1I0JHR2"/>
<keyword evidence="4" id="KW-1185">Reference proteome</keyword>
<reference evidence="4" key="1">
    <citation type="submission" date="2016-10" db="EMBL/GenBank/DDBJ databases">
        <authorList>
            <person name="Varghese N."/>
            <person name="Submissions S."/>
        </authorList>
    </citation>
    <scope>NUCLEOTIDE SEQUENCE [LARGE SCALE GENOMIC DNA]</scope>
    <source>
        <strain evidence="4">DSM 16858</strain>
    </source>
</reference>
<feature type="chain" id="PRO_5011583056" description="DUF4476 domain-containing protein" evidence="2">
    <location>
        <begin position="33"/>
        <end position="233"/>
    </location>
</feature>
<evidence type="ECO:0000313" key="3">
    <source>
        <dbReference type="EMBL" id="SEU09558.1"/>
    </source>
</evidence>
<evidence type="ECO:0000256" key="1">
    <source>
        <dbReference type="SAM" id="MobiDB-lite"/>
    </source>
</evidence>
<accession>A0A1I0JHR2</accession>
<dbReference type="EMBL" id="FOIJ01000007">
    <property type="protein sequence ID" value="SEU09558.1"/>
    <property type="molecule type" value="Genomic_DNA"/>
</dbReference>
<organism evidence="3 4">
    <name type="scientific">Stigmatella erecta</name>
    <dbReference type="NCBI Taxonomy" id="83460"/>
    <lineage>
        <taxon>Bacteria</taxon>
        <taxon>Pseudomonadati</taxon>
        <taxon>Myxococcota</taxon>
        <taxon>Myxococcia</taxon>
        <taxon>Myxococcales</taxon>
        <taxon>Cystobacterineae</taxon>
        <taxon>Archangiaceae</taxon>
        <taxon>Stigmatella</taxon>
    </lineage>
</organism>
<dbReference type="Proteomes" id="UP000199181">
    <property type="component" value="Unassembled WGS sequence"/>
</dbReference>
<keyword evidence="2" id="KW-0732">Signal</keyword>
<evidence type="ECO:0000313" key="4">
    <source>
        <dbReference type="Proteomes" id="UP000199181"/>
    </source>
</evidence>